<evidence type="ECO:0000256" key="5">
    <source>
        <dbReference type="ARBA" id="ARBA00022989"/>
    </source>
</evidence>
<dbReference type="InParanoid" id="A0A1U7YXD0"/>
<dbReference type="RefSeq" id="XP_010242691.1">
    <property type="nucleotide sequence ID" value="XM_010244389.1"/>
</dbReference>
<dbReference type="PANTHER" id="PTHR31942">
    <property type="entry name" value="MLO-LIKE PROTEIN 1"/>
    <property type="match status" value="1"/>
</dbReference>
<dbReference type="KEGG" id="nnu:104586977"/>
<dbReference type="STRING" id="4432.A0A1U7YXD0"/>
<dbReference type="OMA" id="HDMIITR"/>
<keyword evidence="4" id="KW-0611">Plant defense</keyword>
<protein>
    <submittedName>
        <fullName evidence="10">MLO-like protein 4</fullName>
    </submittedName>
</protein>
<dbReference type="InterPro" id="IPR004326">
    <property type="entry name" value="Mlo"/>
</dbReference>
<evidence type="ECO:0000256" key="2">
    <source>
        <dbReference type="ARBA" id="ARBA00006574"/>
    </source>
</evidence>
<dbReference type="OrthoDB" id="1930087at2759"/>
<keyword evidence="9" id="KW-1185">Reference proteome</keyword>
<dbReference type="AlphaFoldDB" id="A0A1U7YXD0"/>
<evidence type="ECO:0000256" key="4">
    <source>
        <dbReference type="ARBA" id="ARBA00022821"/>
    </source>
</evidence>
<dbReference type="Pfam" id="PF03094">
    <property type="entry name" value="Mlo"/>
    <property type="match status" value="1"/>
</dbReference>
<proteinExistence type="inferred from homology"/>
<comment type="subcellular location">
    <subcellularLocation>
        <location evidence="1">Membrane</location>
        <topology evidence="1">Multi-pass membrane protein</topology>
    </subcellularLocation>
</comment>
<organism evidence="9 10">
    <name type="scientific">Nelumbo nucifera</name>
    <name type="common">Sacred lotus</name>
    <dbReference type="NCBI Taxonomy" id="4432"/>
    <lineage>
        <taxon>Eukaryota</taxon>
        <taxon>Viridiplantae</taxon>
        <taxon>Streptophyta</taxon>
        <taxon>Embryophyta</taxon>
        <taxon>Tracheophyta</taxon>
        <taxon>Spermatophyta</taxon>
        <taxon>Magnoliopsida</taxon>
        <taxon>Proteales</taxon>
        <taxon>Nelumbonaceae</taxon>
        <taxon>Nelumbo</taxon>
    </lineage>
</organism>
<evidence type="ECO:0000256" key="7">
    <source>
        <dbReference type="ARBA" id="ARBA00023265"/>
    </source>
</evidence>
<keyword evidence="3" id="KW-0812">Transmembrane</keyword>
<keyword evidence="7" id="KW-0568">Pathogenesis-related protein</keyword>
<keyword evidence="6" id="KW-0472">Membrane</keyword>
<dbReference type="Proteomes" id="UP000189703">
    <property type="component" value="Unplaced"/>
</dbReference>
<feature type="compositionally biased region" description="Polar residues" evidence="8">
    <location>
        <begin position="135"/>
        <end position="146"/>
    </location>
</feature>
<dbReference type="GO" id="GO:0016020">
    <property type="term" value="C:membrane"/>
    <property type="evidence" value="ECO:0007669"/>
    <property type="project" value="UniProtKB-SubCell"/>
</dbReference>
<dbReference type="PANTHER" id="PTHR31942:SF9">
    <property type="entry name" value="MLO-LIKE PROTEIN 4"/>
    <property type="match status" value="1"/>
</dbReference>
<reference evidence="10" key="1">
    <citation type="submission" date="2025-08" db="UniProtKB">
        <authorList>
            <consortium name="RefSeq"/>
        </authorList>
    </citation>
    <scope>IDENTIFICATION</scope>
</reference>
<evidence type="ECO:0000313" key="10">
    <source>
        <dbReference type="RefSeq" id="XP_010242691.1"/>
    </source>
</evidence>
<keyword evidence="5" id="KW-1133">Transmembrane helix</keyword>
<dbReference type="GO" id="GO:0006952">
    <property type="term" value="P:defense response"/>
    <property type="evidence" value="ECO:0007669"/>
    <property type="project" value="UniProtKB-KW"/>
</dbReference>
<comment type="similarity">
    <text evidence="2">Belongs to the MLO family.</text>
</comment>
<dbReference type="eggNOG" id="ENOG502QQK2">
    <property type="taxonomic scope" value="Eukaryota"/>
</dbReference>
<evidence type="ECO:0000313" key="9">
    <source>
        <dbReference type="Proteomes" id="UP000189703"/>
    </source>
</evidence>
<evidence type="ECO:0000256" key="3">
    <source>
        <dbReference type="ARBA" id="ARBA00022692"/>
    </source>
</evidence>
<accession>A0A1U7YXD0</accession>
<evidence type="ECO:0000256" key="8">
    <source>
        <dbReference type="SAM" id="MobiDB-lite"/>
    </source>
</evidence>
<feature type="region of interest" description="Disordered" evidence="8">
    <location>
        <begin position="135"/>
        <end position="163"/>
    </location>
</feature>
<evidence type="ECO:0000256" key="1">
    <source>
        <dbReference type="ARBA" id="ARBA00004141"/>
    </source>
</evidence>
<evidence type="ECO:0000256" key="6">
    <source>
        <dbReference type="ARBA" id="ARBA00023136"/>
    </source>
</evidence>
<name>A0A1U7YXD0_NELNU</name>
<gene>
    <name evidence="10" type="primary">LOC104586977</name>
</gene>
<dbReference type="GeneID" id="104586977"/>
<sequence>MKNHDMIITRLASGLVVQFWCSYNTVPLNVIITQMGSKFKRALIAERVRESLHSWCKRVKEKSKHDSLHSRPGTARSTCSLESAIDERDEITVASGTLSRCSSAASLNQLTITSVDELPITSADEIVFNSSDEPQYDQSFRASNHSSRFRSNELSQPPSYGIDDISSQELGKVYTLLELFRKT</sequence>